<dbReference type="PANTHER" id="PTHR43976">
    <property type="entry name" value="SHORT CHAIN DEHYDROGENASE"/>
    <property type="match status" value="1"/>
</dbReference>
<evidence type="ECO:0000256" key="1">
    <source>
        <dbReference type="ARBA" id="ARBA00006484"/>
    </source>
</evidence>
<evidence type="ECO:0000256" key="2">
    <source>
        <dbReference type="ARBA" id="ARBA00023002"/>
    </source>
</evidence>
<evidence type="ECO:0000256" key="3">
    <source>
        <dbReference type="RuleBase" id="RU000363"/>
    </source>
</evidence>
<dbReference type="Proteomes" id="UP000233375">
    <property type="component" value="Unassembled WGS sequence"/>
</dbReference>
<keyword evidence="5" id="KW-1185">Reference proteome</keyword>
<evidence type="ECO:0000313" key="5">
    <source>
        <dbReference type="Proteomes" id="UP000233375"/>
    </source>
</evidence>
<proteinExistence type="inferred from homology"/>
<dbReference type="PRINTS" id="PR00081">
    <property type="entry name" value="GDHRDH"/>
</dbReference>
<dbReference type="RefSeq" id="WP_101175101.1">
    <property type="nucleotide sequence ID" value="NZ_PISE01000003.1"/>
</dbReference>
<dbReference type="PROSITE" id="PS00061">
    <property type="entry name" value="ADH_SHORT"/>
    <property type="match status" value="1"/>
</dbReference>
<dbReference type="NCBIfam" id="NF005372">
    <property type="entry name" value="PRK06914.1"/>
    <property type="match status" value="1"/>
</dbReference>
<dbReference type="InterPro" id="IPR002347">
    <property type="entry name" value="SDR_fam"/>
</dbReference>
<dbReference type="InterPro" id="IPR051911">
    <property type="entry name" value="SDR_oxidoreductase"/>
</dbReference>
<dbReference type="OrthoDB" id="9775296at2"/>
<sequence>MEKQVVLITGANSGFGLLAALEFAKEGYEVVAAMRDINKCSLLMEMAKEKGIAEYITVLSLDITSANDIKKLQEYMQKKGRVDVLINNAGFAGAGFAEEISIEEYKNQFETNFFGTISVTQKVLPIMRKQGFGKIILMSSVSGKVGFPGLSPYVSSKFALEGWSESLRLEVLPFSIYVSLVEPGSYRTNIWSTGKKISERSQLETSPYYQYMNKMEGYLEKSSKNYGDPIEVAKQIVQISKKKKPRLRYVIGKGVKQTILIKQLLPWKWWERLVFYLLKNR</sequence>
<dbReference type="InterPro" id="IPR020904">
    <property type="entry name" value="Sc_DH/Rdtase_CS"/>
</dbReference>
<dbReference type="GO" id="GO:0016491">
    <property type="term" value="F:oxidoreductase activity"/>
    <property type="evidence" value="ECO:0007669"/>
    <property type="project" value="UniProtKB-KW"/>
</dbReference>
<dbReference type="CDD" id="cd05374">
    <property type="entry name" value="17beta-HSD-like_SDR_c"/>
    <property type="match status" value="1"/>
</dbReference>
<gene>
    <name evidence="4" type="ORF">CWS01_00675</name>
</gene>
<dbReference type="Gene3D" id="3.40.50.720">
    <property type="entry name" value="NAD(P)-binding Rossmann-like Domain"/>
    <property type="match status" value="1"/>
</dbReference>
<dbReference type="PRINTS" id="PR00080">
    <property type="entry name" value="SDRFAMILY"/>
</dbReference>
<keyword evidence="2" id="KW-0560">Oxidoreductase</keyword>
<evidence type="ECO:0000313" key="4">
    <source>
        <dbReference type="EMBL" id="PKG25388.1"/>
    </source>
</evidence>
<name>A0A2N0Z796_9BACI</name>
<dbReference type="PANTHER" id="PTHR43976:SF16">
    <property type="entry name" value="SHORT-CHAIN DEHYDROGENASE_REDUCTASE FAMILY PROTEIN"/>
    <property type="match status" value="1"/>
</dbReference>
<dbReference type="EMBL" id="PISE01000003">
    <property type="protein sequence ID" value="PKG25388.1"/>
    <property type="molecule type" value="Genomic_DNA"/>
</dbReference>
<comment type="similarity">
    <text evidence="1 3">Belongs to the short-chain dehydrogenases/reductases (SDR) family.</text>
</comment>
<accession>A0A2N0Z796</accession>
<comment type="caution">
    <text evidence="4">The sequence shown here is derived from an EMBL/GenBank/DDBJ whole genome shotgun (WGS) entry which is preliminary data.</text>
</comment>
<dbReference type="InterPro" id="IPR036291">
    <property type="entry name" value="NAD(P)-bd_dom_sf"/>
</dbReference>
<dbReference type="AlphaFoldDB" id="A0A2N0Z796"/>
<reference evidence="4 5" key="1">
    <citation type="journal article" date="2003" name="Int. J. Syst. Evol. Microbiol.">
        <title>Bacillus nealsonii sp. nov., isolated from a spacecraft-assembly facility, whose spores are gamma-radiation resistant.</title>
        <authorList>
            <person name="Venkateswaran K."/>
            <person name="Kempf M."/>
            <person name="Chen F."/>
            <person name="Satomi M."/>
            <person name="Nicholson W."/>
            <person name="Kern R."/>
        </authorList>
    </citation>
    <scope>NUCLEOTIDE SEQUENCE [LARGE SCALE GENOMIC DNA]</scope>
    <source>
        <strain evidence="4 5">FO-92</strain>
    </source>
</reference>
<organism evidence="4 5">
    <name type="scientific">Niallia nealsonii</name>
    <dbReference type="NCBI Taxonomy" id="115979"/>
    <lineage>
        <taxon>Bacteria</taxon>
        <taxon>Bacillati</taxon>
        <taxon>Bacillota</taxon>
        <taxon>Bacilli</taxon>
        <taxon>Bacillales</taxon>
        <taxon>Bacillaceae</taxon>
        <taxon>Niallia</taxon>
    </lineage>
</organism>
<protein>
    <submittedName>
        <fullName evidence="4">Short-chain dehydrogenase</fullName>
    </submittedName>
</protein>
<dbReference type="SUPFAM" id="SSF51735">
    <property type="entry name" value="NAD(P)-binding Rossmann-fold domains"/>
    <property type="match status" value="1"/>
</dbReference>
<dbReference type="Pfam" id="PF00106">
    <property type="entry name" value="adh_short"/>
    <property type="match status" value="1"/>
</dbReference>